<dbReference type="SUPFAM" id="SSF54919">
    <property type="entry name" value="Nucleoside diphosphate kinase, NDK"/>
    <property type="match status" value="1"/>
</dbReference>
<dbReference type="InterPro" id="IPR006602">
    <property type="entry name" value="DM10_dom"/>
</dbReference>
<evidence type="ECO:0000259" key="7">
    <source>
        <dbReference type="PROSITE" id="PS51336"/>
    </source>
</evidence>
<feature type="domain" description="DM10" evidence="7">
    <location>
        <begin position="3"/>
        <end position="91"/>
    </location>
</feature>
<keyword evidence="4" id="KW-0206">Cytoskeleton</keyword>
<proteinExistence type="inferred from homology"/>
<dbReference type="Gene3D" id="3.30.70.141">
    <property type="entry name" value="Nucleoside diphosphate kinase-like domain"/>
    <property type="match status" value="1"/>
</dbReference>
<name>A0A6G0X2E3_9STRA</name>
<dbReference type="InterPro" id="IPR034907">
    <property type="entry name" value="NDK-like_dom"/>
</dbReference>
<dbReference type="InterPro" id="IPR036850">
    <property type="entry name" value="NDK-like_dom_sf"/>
</dbReference>
<evidence type="ECO:0000256" key="6">
    <source>
        <dbReference type="PROSITE-ProRule" id="PRU00706"/>
    </source>
</evidence>
<dbReference type="GO" id="GO:0005879">
    <property type="term" value="C:axonemal microtubule"/>
    <property type="evidence" value="ECO:0007669"/>
    <property type="project" value="TreeGrafter"/>
</dbReference>
<accession>A0A6G0X2E3</accession>
<dbReference type="PROSITE" id="PS51336">
    <property type="entry name" value="DM10"/>
    <property type="match status" value="1"/>
</dbReference>
<evidence type="ECO:0000256" key="4">
    <source>
        <dbReference type="ARBA" id="ARBA00023212"/>
    </source>
</evidence>
<protein>
    <recommendedName>
        <fullName evidence="7">DM10 domain-containing protein</fullName>
    </recommendedName>
</protein>
<reference evidence="8 9" key="1">
    <citation type="submission" date="2019-07" db="EMBL/GenBank/DDBJ databases">
        <title>Genomics analysis of Aphanomyces spp. identifies a new class of oomycete effector associated with host adaptation.</title>
        <authorList>
            <person name="Gaulin E."/>
        </authorList>
    </citation>
    <scope>NUCLEOTIDE SEQUENCE [LARGE SCALE GENOMIC DNA]</scope>
    <source>
        <strain evidence="8 9">ATCC 201684</strain>
    </source>
</reference>
<dbReference type="SMART" id="SM00562">
    <property type="entry name" value="NDK"/>
    <property type="match status" value="1"/>
</dbReference>
<dbReference type="SMART" id="SM00676">
    <property type="entry name" value="DM10"/>
    <property type="match status" value="1"/>
</dbReference>
<comment type="similarity">
    <text evidence="6">Belongs to the NDK family.</text>
</comment>
<sequence>MADSDAYSFLAEWFDPQAELSRTFLLTYYVADGSLEMVDKKSLKSFLKRIKFPSIKPIDLFVGACISVYSRQIHLVDYANEYTRNLLKQRGSNTTFLIKPSGYSSLGHILSALEDSDLSLVKMRMIHIQPNDMSLLAKLVDVGHSSSNVQEWTRDFTIAIEVSVGSPSAVSNALQQLGRARDHVVVASQASPVFFDGNRFPTTAAMDDCSTLCLIRPRVVREGKCGAILDAILKAGFEISALKLVHVEVAAIDEFLAVYKPVTRQYHELVKYMSSAPLVAIEVRGDDIVSRFQAFCGPFDVQVARELAPTSLRARFGHTNIQNAVHCTDTPEDGALESQFFFRVLA</sequence>
<comment type="caution">
    <text evidence="6">Lacks conserved residue(s) required for the propagation of feature annotation.</text>
</comment>
<organism evidence="8 9">
    <name type="scientific">Aphanomyces euteiches</name>
    <dbReference type="NCBI Taxonomy" id="100861"/>
    <lineage>
        <taxon>Eukaryota</taxon>
        <taxon>Sar</taxon>
        <taxon>Stramenopiles</taxon>
        <taxon>Oomycota</taxon>
        <taxon>Saprolegniomycetes</taxon>
        <taxon>Saprolegniales</taxon>
        <taxon>Verrucalvaceae</taxon>
        <taxon>Aphanomyces</taxon>
    </lineage>
</organism>
<dbReference type="EMBL" id="VJMJ01000118">
    <property type="protein sequence ID" value="KAF0734032.1"/>
    <property type="molecule type" value="Genomic_DNA"/>
</dbReference>
<dbReference type="PANTHER" id="PTHR43109:SF2">
    <property type="entry name" value="NUCLEOSIDE DIPHOSPHATE KINASE 7"/>
    <property type="match status" value="1"/>
</dbReference>
<dbReference type="Gene3D" id="2.30.29.170">
    <property type="match status" value="1"/>
</dbReference>
<evidence type="ECO:0000256" key="1">
    <source>
        <dbReference type="ARBA" id="ARBA00004138"/>
    </source>
</evidence>
<evidence type="ECO:0000256" key="5">
    <source>
        <dbReference type="ARBA" id="ARBA00023273"/>
    </source>
</evidence>
<keyword evidence="5" id="KW-0966">Cell projection</keyword>
<gene>
    <name evidence="8" type="ORF">Ae201684_009205</name>
</gene>
<dbReference type="InterPro" id="IPR057579">
    <property type="entry name" value="DM10_NDK7"/>
</dbReference>
<keyword evidence="9" id="KW-1185">Reference proteome</keyword>
<dbReference type="PANTHER" id="PTHR43109">
    <property type="entry name" value="NUCLEOSIDE DIPHOSPHATE KINASE 7"/>
    <property type="match status" value="1"/>
</dbReference>
<dbReference type="Pfam" id="PF25364">
    <property type="entry name" value="PH_NDK7_N"/>
    <property type="match status" value="1"/>
</dbReference>
<dbReference type="Proteomes" id="UP000481153">
    <property type="component" value="Unassembled WGS sequence"/>
</dbReference>
<comment type="caution">
    <text evidence="8">The sequence shown here is derived from an EMBL/GenBank/DDBJ whole genome shotgun (WGS) entry which is preliminary data.</text>
</comment>
<dbReference type="AlphaFoldDB" id="A0A6G0X2E3"/>
<dbReference type="PROSITE" id="PS51374">
    <property type="entry name" value="NDPK_LIKE"/>
    <property type="match status" value="1"/>
</dbReference>
<dbReference type="InterPro" id="IPR037993">
    <property type="entry name" value="NDPk7B"/>
</dbReference>
<keyword evidence="3" id="KW-0963">Cytoplasm</keyword>
<comment type="subcellular location">
    <subcellularLocation>
        <location evidence="1">Cell projection</location>
        <location evidence="1">Cilium</location>
    </subcellularLocation>
    <subcellularLocation>
        <location evidence="2">Cytoplasm</location>
        <location evidence="2">Cytoskeleton</location>
    </subcellularLocation>
</comment>
<dbReference type="Pfam" id="PF00334">
    <property type="entry name" value="NDK"/>
    <property type="match status" value="1"/>
</dbReference>
<evidence type="ECO:0000256" key="3">
    <source>
        <dbReference type="ARBA" id="ARBA00022490"/>
    </source>
</evidence>
<evidence type="ECO:0000313" key="9">
    <source>
        <dbReference type="Proteomes" id="UP000481153"/>
    </source>
</evidence>
<dbReference type="CDD" id="cd04412">
    <property type="entry name" value="NDPk7B"/>
    <property type="match status" value="1"/>
</dbReference>
<evidence type="ECO:0000256" key="2">
    <source>
        <dbReference type="ARBA" id="ARBA00004245"/>
    </source>
</evidence>
<dbReference type="VEuPathDB" id="FungiDB:AeMF1_009586"/>
<evidence type="ECO:0000313" key="8">
    <source>
        <dbReference type="EMBL" id="KAF0734032.1"/>
    </source>
</evidence>